<evidence type="ECO:0000259" key="5">
    <source>
        <dbReference type="PROSITE" id="PS50931"/>
    </source>
</evidence>
<evidence type="ECO:0000256" key="2">
    <source>
        <dbReference type="ARBA" id="ARBA00023015"/>
    </source>
</evidence>
<organism evidence="6">
    <name type="scientific">marine sediment metagenome</name>
    <dbReference type="NCBI Taxonomy" id="412755"/>
    <lineage>
        <taxon>unclassified sequences</taxon>
        <taxon>metagenomes</taxon>
        <taxon>ecological metagenomes</taxon>
    </lineage>
</organism>
<reference evidence="6" key="1">
    <citation type="journal article" date="2015" name="Nature">
        <title>Complex archaea that bridge the gap between prokaryotes and eukaryotes.</title>
        <authorList>
            <person name="Spang A."/>
            <person name="Saw J.H."/>
            <person name="Jorgensen S.L."/>
            <person name="Zaremba-Niedzwiedzka K."/>
            <person name="Martijn J."/>
            <person name="Lind A.E."/>
            <person name="van Eijk R."/>
            <person name="Schleper C."/>
            <person name="Guy L."/>
            <person name="Ettema T.J."/>
        </authorList>
    </citation>
    <scope>NUCLEOTIDE SEQUENCE</scope>
</reference>
<dbReference type="Pfam" id="PF00126">
    <property type="entry name" value="HTH_1"/>
    <property type="match status" value="1"/>
</dbReference>
<proteinExistence type="inferred from homology"/>
<dbReference type="GO" id="GO:0003700">
    <property type="term" value="F:DNA-binding transcription factor activity"/>
    <property type="evidence" value="ECO:0007669"/>
    <property type="project" value="InterPro"/>
</dbReference>
<gene>
    <name evidence="6" type="ORF">LCGC14_2834660</name>
</gene>
<dbReference type="PANTHER" id="PTHR30126:SF64">
    <property type="entry name" value="HTH-TYPE TRANSCRIPTIONAL REGULATOR CITR"/>
    <property type="match status" value="1"/>
</dbReference>
<dbReference type="FunFam" id="1.10.10.10:FF:000001">
    <property type="entry name" value="LysR family transcriptional regulator"/>
    <property type="match status" value="1"/>
</dbReference>
<dbReference type="AlphaFoldDB" id="A0A0F8YCY3"/>
<sequence length="220" mass="23916">MELHHLRIFASVYGNRSFSKASKELNISQPTISEHIKNLEAELGCQLFDRLGRTIAPTKEAELMYPGAMHIIEAADRLKDTVAQASGAVRGEIVIGASTIPGSYILPGICNAFRAGHPDVSFRVLIEDSQKITDMVLSHKVLVGFVGSVMEPDKLKASAFYEDELVMAASPALDIKSPLGVRALSEVPFILREEGSGTRKTFEAYLKKKGLLSTEGLNVS</sequence>
<evidence type="ECO:0000256" key="3">
    <source>
        <dbReference type="ARBA" id="ARBA00023125"/>
    </source>
</evidence>
<dbReference type="PRINTS" id="PR00039">
    <property type="entry name" value="HTHLYSR"/>
</dbReference>
<dbReference type="EMBL" id="LAZR01054080">
    <property type="protein sequence ID" value="KKK79322.1"/>
    <property type="molecule type" value="Genomic_DNA"/>
</dbReference>
<dbReference type="InterPro" id="IPR036388">
    <property type="entry name" value="WH-like_DNA-bd_sf"/>
</dbReference>
<dbReference type="PANTHER" id="PTHR30126">
    <property type="entry name" value="HTH-TYPE TRANSCRIPTIONAL REGULATOR"/>
    <property type="match status" value="1"/>
</dbReference>
<dbReference type="PROSITE" id="PS50931">
    <property type="entry name" value="HTH_LYSR"/>
    <property type="match status" value="1"/>
</dbReference>
<dbReference type="Pfam" id="PF03466">
    <property type="entry name" value="LysR_substrate"/>
    <property type="match status" value="1"/>
</dbReference>
<dbReference type="Gene3D" id="1.10.10.10">
    <property type="entry name" value="Winged helix-like DNA-binding domain superfamily/Winged helix DNA-binding domain"/>
    <property type="match status" value="1"/>
</dbReference>
<dbReference type="InterPro" id="IPR005119">
    <property type="entry name" value="LysR_subst-bd"/>
</dbReference>
<dbReference type="Gene3D" id="3.40.190.290">
    <property type="match status" value="1"/>
</dbReference>
<feature type="domain" description="HTH lysR-type" evidence="5">
    <location>
        <begin position="1"/>
        <end position="58"/>
    </location>
</feature>
<protein>
    <recommendedName>
        <fullName evidence="5">HTH lysR-type domain-containing protein</fullName>
    </recommendedName>
</protein>
<keyword evidence="3" id="KW-0238">DNA-binding</keyword>
<name>A0A0F8YCY3_9ZZZZ</name>
<comment type="similarity">
    <text evidence="1">Belongs to the LysR transcriptional regulatory family.</text>
</comment>
<dbReference type="GO" id="GO:0000976">
    <property type="term" value="F:transcription cis-regulatory region binding"/>
    <property type="evidence" value="ECO:0007669"/>
    <property type="project" value="TreeGrafter"/>
</dbReference>
<keyword evidence="4" id="KW-0804">Transcription</keyword>
<dbReference type="SUPFAM" id="SSF46785">
    <property type="entry name" value="Winged helix' DNA-binding domain"/>
    <property type="match status" value="1"/>
</dbReference>
<comment type="caution">
    <text evidence="6">The sequence shown here is derived from an EMBL/GenBank/DDBJ whole genome shotgun (WGS) entry which is preliminary data.</text>
</comment>
<dbReference type="InterPro" id="IPR000847">
    <property type="entry name" value="LysR_HTH_N"/>
</dbReference>
<dbReference type="SUPFAM" id="SSF53850">
    <property type="entry name" value="Periplasmic binding protein-like II"/>
    <property type="match status" value="1"/>
</dbReference>
<evidence type="ECO:0000313" key="6">
    <source>
        <dbReference type="EMBL" id="KKK79322.1"/>
    </source>
</evidence>
<evidence type="ECO:0000256" key="1">
    <source>
        <dbReference type="ARBA" id="ARBA00009437"/>
    </source>
</evidence>
<keyword evidence="2" id="KW-0805">Transcription regulation</keyword>
<dbReference type="InterPro" id="IPR036390">
    <property type="entry name" value="WH_DNA-bd_sf"/>
</dbReference>
<accession>A0A0F8YCY3</accession>
<feature type="non-terminal residue" evidence="6">
    <location>
        <position position="220"/>
    </location>
</feature>
<evidence type="ECO:0000256" key="4">
    <source>
        <dbReference type="ARBA" id="ARBA00023163"/>
    </source>
</evidence>